<evidence type="ECO:0000313" key="3">
    <source>
        <dbReference type="Proteomes" id="UP001604336"/>
    </source>
</evidence>
<dbReference type="Proteomes" id="UP001604336">
    <property type="component" value="Unassembled WGS sequence"/>
</dbReference>
<comment type="caution">
    <text evidence="2">The sequence shown here is derived from an EMBL/GenBank/DDBJ whole genome shotgun (WGS) entry which is preliminary data.</text>
</comment>
<reference evidence="3" key="1">
    <citation type="submission" date="2024-07" db="EMBL/GenBank/DDBJ databases">
        <title>Two chromosome-level genome assemblies of Korean endemic species Abeliophyllum distichum and Forsythia ovata (Oleaceae).</title>
        <authorList>
            <person name="Jang H."/>
        </authorList>
    </citation>
    <scope>NUCLEOTIDE SEQUENCE [LARGE SCALE GENOMIC DNA]</scope>
</reference>
<dbReference type="AlphaFoldDB" id="A0ABD1RDS4"/>
<feature type="compositionally biased region" description="Low complexity" evidence="1">
    <location>
        <begin position="113"/>
        <end position="136"/>
    </location>
</feature>
<evidence type="ECO:0000313" key="2">
    <source>
        <dbReference type="EMBL" id="KAL2486142.1"/>
    </source>
</evidence>
<name>A0ABD1RDS4_9LAMI</name>
<feature type="compositionally biased region" description="Acidic residues" evidence="1">
    <location>
        <begin position="97"/>
        <end position="112"/>
    </location>
</feature>
<accession>A0ABD1RDS4</accession>
<organism evidence="2 3">
    <name type="scientific">Abeliophyllum distichum</name>
    <dbReference type="NCBI Taxonomy" id="126358"/>
    <lineage>
        <taxon>Eukaryota</taxon>
        <taxon>Viridiplantae</taxon>
        <taxon>Streptophyta</taxon>
        <taxon>Embryophyta</taxon>
        <taxon>Tracheophyta</taxon>
        <taxon>Spermatophyta</taxon>
        <taxon>Magnoliopsida</taxon>
        <taxon>eudicotyledons</taxon>
        <taxon>Gunneridae</taxon>
        <taxon>Pentapetalae</taxon>
        <taxon>asterids</taxon>
        <taxon>lamiids</taxon>
        <taxon>Lamiales</taxon>
        <taxon>Oleaceae</taxon>
        <taxon>Forsythieae</taxon>
        <taxon>Abeliophyllum</taxon>
    </lineage>
</organism>
<gene>
    <name evidence="2" type="ORF">Adt_30898</name>
</gene>
<sequence>MKEFYRDMIYSPGMEITCMVRNKRIKITTNLIRSILELKDCEIHLFSSKTISYLEEYNLVEACCRVTGKPFESPKDGQWVAKIKGFDAESGPSTLPFEDDEEMDKDNDDDDAPISPLSRSNPRLSSRRSSSSTSGLSFTEDHYNLLNGRIGSLTIIGGRYDIIVTTSASFPSSTSFPP</sequence>
<dbReference type="EMBL" id="JBFOLK010000009">
    <property type="protein sequence ID" value="KAL2486142.1"/>
    <property type="molecule type" value="Genomic_DNA"/>
</dbReference>
<evidence type="ECO:0000256" key="1">
    <source>
        <dbReference type="SAM" id="MobiDB-lite"/>
    </source>
</evidence>
<keyword evidence="3" id="KW-1185">Reference proteome</keyword>
<feature type="region of interest" description="Disordered" evidence="1">
    <location>
        <begin position="85"/>
        <end position="136"/>
    </location>
</feature>
<proteinExistence type="predicted"/>
<protein>
    <submittedName>
        <fullName evidence="2">Uncharacterized protein</fullName>
    </submittedName>
</protein>